<evidence type="ECO:0000313" key="1">
    <source>
        <dbReference type="EMBL" id="KAJ5709960.1"/>
    </source>
</evidence>
<dbReference type="Proteomes" id="UP001215712">
    <property type="component" value="Unassembled WGS sequence"/>
</dbReference>
<gene>
    <name evidence="1" type="ORF">N7493_009552</name>
</gene>
<proteinExistence type="predicted"/>
<dbReference type="EMBL" id="JAQJAN010000017">
    <property type="protein sequence ID" value="KAJ5709960.1"/>
    <property type="molecule type" value="Genomic_DNA"/>
</dbReference>
<protein>
    <submittedName>
        <fullName evidence="1">Uncharacterized protein</fullName>
    </submittedName>
</protein>
<comment type="caution">
    <text evidence="1">The sequence shown here is derived from an EMBL/GenBank/DDBJ whole genome shotgun (WGS) entry which is preliminary data.</text>
</comment>
<accession>A0AAD6HET5</accession>
<dbReference type="AlphaFoldDB" id="A0AAD6HET5"/>
<evidence type="ECO:0000313" key="2">
    <source>
        <dbReference type="Proteomes" id="UP001215712"/>
    </source>
</evidence>
<organism evidence="1 2">
    <name type="scientific">Penicillium malachiteum</name>
    <dbReference type="NCBI Taxonomy" id="1324776"/>
    <lineage>
        <taxon>Eukaryota</taxon>
        <taxon>Fungi</taxon>
        <taxon>Dikarya</taxon>
        <taxon>Ascomycota</taxon>
        <taxon>Pezizomycotina</taxon>
        <taxon>Eurotiomycetes</taxon>
        <taxon>Eurotiomycetidae</taxon>
        <taxon>Eurotiales</taxon>
        <taxon>Aspergillaceae</taxon>
        <taxon>Penicillium</taxon>
    </lineage>
</organism>
<reference evidence="1" key="1">
    <citation type="journal article" date="2023" name="IMA Fungus">
        <title>Comparative genomic study of the Penicillium genus elucidates a diverse pangenome and 15 lateral gene transfer events.</title>
        <authorList>
            <person name="Petersen C."/>
            <person name="Sorensen T."/>
            <person name="Nielsen M.R."/>
            <person name="Sondergaard T.E."/>
            <person name="Sorensen J.L."/>
            <person name="Fitzpatrick D.A."/>
            <person name="Frisvad J.C."/>
            <person name="Nielsen K.L."/>
        </authorList>
    </citation>
    <scope>NUCLEOTIDE SEQUENCE</scope>
    <source>
        <strain evidence="1">IBT 17514</strain>
    </source>
</reference>
<sequence length="224" mass="25795">MYYVQLLQVPLHGSLDRLSRLNEWRSLIWDLRDVDGITNVVWGSQHEDKKTQALVISNREAMKLGWASYNAQTIWAASVEYATWMSKIKSLANGPPYEDVLLLPEPVDEILTADVVEIVSWVHPTSQIDEEKKSLLERGFLKFQEAIDNLDSGVHAGLVGGWGQIEFVDEGVHCRRFTSFIGWESVQAHYDCKLTPPFVENIQWLMDKNERRLEMVHYVFDGVF</sequence>
<keyword evidence="2" id="KW-1185">Reference proteome</keyword>
<name>A0AAD6HET5_9EURO</name>
<reference evidence="1" key="2">
    <citation type="submission" date="2023-01" db="EMBL/GenBank/DDBJ databases">
        <authorList>
            <person name="Petersen C."/>
        </authorList>
    </citation>
    <scope>NUCLEOTIDE SEQUENCE</scope>
    <source>
        <strain evidence="1">IBT 17514</strain>
    </source>
</reference>